<keyword evidence="7 11" id="KW-1133">Transmembrane helix</keyword>
<feature type="transmembrane region" description="Helical" evidence="11">
    <location>
        <begin position="178"/>
        <end position="195"/>
    </location>
</feature>
<proteinExistence type="predicted"/>
<feature type="transmembrane region" description="Helical" evidence="11">
    <location>
        <begin position="216"/>
        <end position="238"/>
    </location>
</feature>
<dbReference type="HOGENOM" id="CLU_070331_1_0_6"/>
<dbReference type="Proteomes" id="UP000003374">
    <property type="component" value="Unassembled WGS sequence"/>
</dbReference>
<dbReference type="PANTHER" id="PTHR37468:SF1">
    <property type="entry name" value="SULFATE TRANSPORTER CYSZ"/>
    <property type="match status" value="1"/>
</dbReference>
<reference evidence="12 13" key="1">
    <citation type="submission" date="2006-02" db="EMBL/GenBank/DDBJ databases">
        <authorList>
            <person name="Waterbury J."/>
            <person name="Ferriera S."/>
            <person name="Johnson J."/>
            <person name="Kravitz S."/>
            <person name="Halpern A."/>
            <person name="Remington K."/>
            <person name="Beeson K."/>
            <person name="Tran B."/>
            <person name="Rogers Y.-H."/>
            <person name="Friedman R."/>
            <person name="Venter J.C."/>
        </authorList>
    </citation>
    <scope>NUCLEOTIDE SEQUENCE [LARGE SCALE GENOMIC DNA]</scope>
    <source>
        <strain evidence="12 13">Nb-231</strain>
    </source>
</reference>
<dbReference type="AlphaFoldDB" id="A4BM26"/>
<organism evidence="12 13">
    <name type="scientific">Nitrococcus mobilis Nb-231</name>
    <dbReference type="NCBI Taxonomy" id="314278"/>
    <lineage>
        <taxon>Bacteria</taxon>
        <taxon>Pseudomonadati</taxon>
        <taxon>Pseudomonadota</taxon>
        <taxon>Gammaproteobacteria</taxon>
        <taxon>Chromatiales</taxon>
        <taxon>Ectothiorhodospiraceae</taxon>
        <taxon>Nitrococcus</taxon>
    </lineage>
</organism>
<name>A4BM26_9GAMM</name>
<keyword evidence="2" id="KW-0813">Transport</keyword>
<keyword evidence="13" id="KW-1185">Reference proteome</keyword>
<evidence type="ECO:0000256" key="10">
    <source>
        <dbReference type="ARBA" id="ARBA00023192"/>
    </source>
</evidence>
<keyword evidence="3" id="KW-1003">Cell membrane</keyword>
<evidence type="ECO:0000256" key="8">
    <source>
        <dbReference type="ARBA" id="ARBA00023032"/>
    </source>
</evidence>
<keyword evidence="9 11" id="KW-0472">Membrane</keyword>
<feature type="transmembrane region" description="Helical" evidence="11">
    <location>
        <begin position="153"/>
        <end position="172"/>
    </location>
</feature>
<dbReference type="InterPro" id="IPR050480">
    <property type="entry name" value="CysZ-like"/>
</dbReference>
<evidence type="ECO:0000256" key="2">
    <source>
        <dbReference type="ARBA" id="ARBA00022448"/>
    </source>
</evidence>
<feature type="transmembrane region" description="Helical" evidence="11">
    <location>
        <begin position="27"/>
        <end position="47"/>
    </location>
</feature>
<evidence type="ECO:0000256" key="5">
    <source>
        <dbReference type="ARBA" id="ARBA00022605"/>
    </source>
</evidence>
<evidence type="ECO:0000256" key="6">
    <source>
        <dbReference type="ARBA" id="ARBA00022692"/>
    </source>
</evidence>
<dbReference type="GO" id="GO:0009675">
    <property type="term" value="F:high-affinity sulfate:proton symporter activity"/>
    <property type="evidence" value="ECO:0007669"/>
    <property type="project" value="TreeGrafter"/>
</dbReference>
<dbReference type="OrthoDB" id="5292355at2"/>
<keyword evidence="10" id="KW-0198">Cysteine biosynthesis</keyword>
<evidence type="ECO:0000256" key="1">
    <source>
        <dbReference type="ARBA" id="ARBA00004141"/>
    </source>
</evidence>
<evidence type="ECO:0000256" key="3">
    <source>
        <dbReference type="ARBA" id="ARBA00022475"/>
    </source>
</evidence>
<dbReference type="EMBL" id="AAOF01000001">
    <property type="protein sequence ID" value="EAR23364.1"/>
    <property type="molecule type" value="Genomic_DNA"/>
</dbReference>
<evidence type="ECO:0000256" key="11">
    <source>
        <dbReference type="SAM" id="Phobius"/>
    </source>
</evidence>
<evidence type="ECO:0008006" key="14">
    <source>
        <dbReference type="Google" id="ProtNLM"/>
    </source>
</evidence>
<dbReference type="Pfam" id="PF07264">
    <property type="entry name" value="EI24"/>
    <property type="match status" value="1"/>
</dbReference>
<evidence type="ECO:0000256" key="7">
    <source>
        <dbReference type="ARBA" id="ARBA00022989"/>
    </source>
</evidence>
<evidence type="ECO:0000256" key="4">
    <source>
        <dbReference type="ARBA" id="ARBA00022519"/>
    </source>
</evidence>
<keyword evidence="5" id="KW-0028">Amino-acid biosynthesis</keyword>
<sequence length="261" mass="29028">MLMDFFRGITYVPQGFQLLTAQGLRRFVLLPIAINVLVFAGLLWWGAEWFHTLLLWLLPPAIPSEHSGMLGQLLTFLEGTIRWLLWPLFLLAAVVVMFYTFTALANLIGAPFNSLLSARVEQHATGQSPPQAPEGKAFLAESVEAIMDELRKIAYFALLGIPLLILFIIPVVQVVAPFLWGLFGAWIIALEYGDYPLGNRGIPFREQRRITHQHRLLHLGFGAGVLCLTIIPFVNLVAMPTAVIGATLLQADLRSRTTQAT</sequence>
<keyword evidence="8" id="KW-0764">Sulfate transport</keyword>
<keyword evidence="4" id="KW-0997">Cell inner membrane</keyword>
<keyword evidence="6 11" id="KW-0812">Transmembrane</keyword>
<dbReference type="GO" id="GO:0005886">
    <property type="term" value="C:plasma membrane"/>
    <property type="evidence" value="ECO:0007669"/>
    <property type="project" value="TreeGrafter"/>
</dbReference>
<comment type="caution">
    <text evidence="12">The sequence shown here is derived from an EMBL/GenBank/DDBJ whole genome shotgun (WGS) entry which is preliminary data.</text>
</comment>
<evidence type="ECO:0000313" key="13">
    <source>
        <dbReference type="Proteomes" id="UP000003374"/>
    </source>
</evidence>
<evidence type="ECO:0000256" key="9">
    <source>
        <dbReference type="ARBA" id="ARBA00023136"/>
    </source>
</evidence>
<dbReference type="PANTHER" id="PTHR37468">
    <property type="entry name" value="SULFATE TRANSPORTER CYSZ"/>
    <property type="match status" value="1"/>
</dbReference>
<dbReference type="GO" id="GO:0019344">
    <property type="term" value="P:cysteine biosynthetic process"/>
    <property type="evidence" value="ECO:0007669"/>
    <property type="project" value="UniProtKB-KW"/>
</dbReference>
<accession>A4BM26</accession>
<comment type="subcellular location">
    <subcellularLocation>
        <location evidence="1">Membrane</location>
        <topology evidence="1">Multi-pass membrane protein</topology>
    </subcellularLocation>
</comment>
<gene>
    <name evidence="12" type="ORF">NB231_16128</name>
</gene>
<dbReference type="InterPro" id="IPR059112">
    <property type="entry name" value="CysZ/EI24"/>
</dbReference>
<evidence type="ECO:0000313" key="12">
    <source>
        <dbReference type="EMBL" id="EAR23364.1"/>
    </source>
</evidence>
<protein>
    <recommendedName>
        <fullName evidence="14">Sulfate transporter CysZ</fullName>
    </recommendedName>
</protein>
<dbReference type="GO" id="GO:0000103">
    <property type="term" value="P:sulfate assimilation"/>
    <property type="evidence" value="ECO:0007669"/>
    <property type="project" value="TreeGrafter"/>
</dbReference>
<dbReference type="eggNOG" id="COG2981">
    <property type="taxonomic scope" value="Bacteria"/>
</dbReference>
<dbReference type="STRING" id="314278.NB231_16128"/>
<dbReference type="NCBIfam" id="NF003433">
    <property type="entry name" value="PRK04949.1"/>
    <property type="match status" value="1"/>
</dbReference>
<feature type="transmembrane region" description="Helical" evidence="11">
    <location>
        <begin position="83"/>
        <end position="109"/>
    </location>
</feature>